<dbReference type="GO" id="GO:0003735">
    <property type="term" value="F:structural constituent of ribosome"/>
    <property type="evidence" value="ECO:0007669"/>
    <property type="project" value="InterPro"/>
</dbReference>
<keyword evidence="1" id="KW-0689">Ribosomal protein</keyword>
<protein>
    <submittedName>
        <fullName evidence="1">Ribosomal protein L6</fullName>
    </submittedName>
</protein>
<name>A0A290YM12_9EUKA</name>
<evidence type="ECO:0000313" key="1">
    <source>
        <dbReference type="EMBL" id="ATE46690.1"/>
    </source>
</evidence>
<dbReference type="SUPFAM" id="SSF56053">
    <property type="entry name" value="Ribosomal protein L6"/>
    <property type="match status" value="1"/>
</dbReference>
<dbReference type="EMBL" id="KY775056">
    <property type="protein sequence ID" value="ATE46690.1"/>
    <property type="molecule type" value="Genomic_DNA"/>
</dbReference>
<dbReference type="AlphaFoldDB" id="A0A290YM12"/>
<gene>
    <name evidence="1" type="primary">rpl6</name>
</gene>
<dbReference type="GO" id="GO:0019843">
    <property type="term" value="F:rRNA binding"/>
    <property type="evidence" value="ECO:0007669"/>
    <property type="project" value="InterPro"/>
</dbReference>
<dbReference type="Gene3D" id="3.90.930.12">
    <property type="entry name" value="Ribosomal protein L6, alpha-beta domain"/>
    <property type="match status" value="1"/>
</dbReference>
<dbReference type="GO" id="GO:0005840">
    <property type="term" value="C:ribosome"/>
    <property type="evidence" value="ECO:0007669"/>
    <property type="project" value="UniProtKB-KW"/>
</dbReference>
<proteinExistence type="predicted"/>
<organism evidence="1">
    <name type="scientific">Protostelium mycophagum</name>
    <dbReference type="NCBI Taxonomy" id="472931"/>
    <lineage>
        <taxon>Eukaryota</taxon>
        <taxon>Amoebozoa</taxon>
        <taxon>Evosea</taxon>
        <taxon>Variosea</taxon>
        <taxon>Protosteliida</taxon>
        <taxon>Protosteliaceae</taxon>
        <taxon>Protostelium</taxon>
    </lineage>
</organism>
<keyword evidence="1" id="KW-0687">Ribonucleoprotein</keyword>
<dbReference type="InterPro" id="IPR036789">
    <property type="entry name" value="Ribosomal_uL6-like_a/b-dom_sf"/>
</dbReference>
<keyword evidence="1" id="KW-0496">Mitochondrion</keyword>
<geneLocation type="mitochondrion" evidence="1"/>
<accession>A0A290YM12</accession>
<dbReference type="GO" id="GO:0006412">
    <property type="term" value="P:translation"/>
    <property type="evidence" value="ECO:0007669"/>
    <property type="project" value="InterPro"/>
</dbReference>
<reference evidence="1" key="1">
    <citation type="submission" date="2017-03" db="EMBL/GenBank/DDBJ databases">
        <title>Protostelium mycophagum mitochondrial genome.</title>
        <authorList>
            <person name="Gloeckner G."/>
        </authorList>
    </citation>
    <scope>NUCLEOTIDE SEQUENCE</scope>
</reference>
<sequence length="143" mass="15583">MVYPPGAFSDPGDRVGPRWATPSDSAGRFMGVFSFNVVTHWGTPPVRLTPRVGGITLKLNGVGFKGFWWNSTLVFQLGYSHYLGLVTPSAGVMVRSRRGNLAVGAPRGDLSARVVRLREPDPYKARGVYPVDAKPSTKPGKRR</sequence>